<dbReference type="InterPro" id="IPR028098">
    <property type="entry name" value="Glyco_trans_4-like_N"/>
</dbReference>
<dbReference type="InterPro" id="IPR001296">
    <property type="entry name" value="Glyco_trans_1"/>
</dbReference>
<keyword evidence="4" id="KW-1185">Reference proteome</keyword>
<comment type="caution">
    <text evidence="3">The sequence shown here is derived from an EMBL/GenBank/DDBJ whole genome shotgun (WGS) entry which is preliminary data.</text>
</comment>
<protein>
    <submittedName>
        <fullName evidence="3">Glycosyltransferase family 4 protein</fullName>
    </submittedName>
</protein>
<name>A0ABT4QI05_9BACL</name>
<evidence type="ECO:0000313" key="3">
    <source>
        <dbReference type="EMBL" id="MCZ8516497.1"/>
    </source>
</evidence>
<dbReference type="Proteomes" id="UP001527882">
    <property type="component" value="Unassembled WGS sequence"/>
</dbReference>
<reference evidence="3 4" key="1">
    <citation type="submission" date="2022-12" db="EMBL/GenBank/DDBJ databases">
        <title>Draft genome sequence of Paenibacillus sp. dW9.</title>
        <authorList>
            <person name="Choi E.-W."/>
            <person name="Kim D.-U."/>
        </authorList>
    </citation>
    <scope>NUCLEOTIDE SEQUENCE [LARGE SCALE GENOMIC DNA]</scope>
    <source>
        <strain evidence="4">dW9</strain>
    </source>
</reference>
<accession>A0ABT4QI05</accession>
<dbReference type="Gene3D" id="3.40.50.2000">
    <property type="entry name" value="Glycogen Phosphorylase B"/>
    <property type="match status" value="2"/>
</dbReference>
<dbReference type="Pfam" id="PF13439">
    <property type="entry name" value="Glyco_transf_4"/>
    <property type="match status" value="1"/>
</dbReference>
<dbReference type="PANTHER" id="PTHR45947">
    <property type="entry name" value="SULFOQUINOVOSYL TRANSFERASE SQD2"/>
    <property type="match status" value="1"/>
</dbReference>
<dbReference type="EMBL" id="JAQAGZ010000024">
    <property type="protein sequence ID" value="MCZ8516497.1"/>
    <property type="molecule type" value="Genomic_DNA"/>
</dbReference>
<proteinExistence type="predicted"/>
<dbReference type="CDD" id="cd03801">
    <property type="entry name" value="GT4_PimA-like"/>
    <property type="match status" value="1"/>
</dbReference>
<dbReference type="SUPFAM" id="SSF53756">
    <property type="entry name" value="UDP-Glycosyltransferase/glycogen phosphorylase"/>
    <property type="match status" value="1"/>
</dbReference>
<dbReference type="RefSeq" id="WP_269885034.1">
    <property type="nucleotide sequence ID" value="NZ_JAQAGZ010000024.1"/>
</dbReference>
<dbReference type="Pfam" id="PF00534">
    <property type="entry name" value="Glycos_transf_1"/>
    <property type="match status" value="1"/>
</dbReference>
<dbReference type="InterPro" id="IPR050194">
    <property type="entry name" value="Glycosyltransferase_grp1"/>
</dbReference>
<dbReference type="PANTHER" id="PTHR45947:SF3">
    <property type="entry name" value="SULFOQUINOVOSYL TRANSFERASE SQD2"/>
    <property type="match status" value="1"/>
</dbReference>
<gene>
    <name evidence="3" type="ORF">O9H85_29740</name>
</gene>
<feature type="domain" description="Glycosyltransferase subfamily 4-like N-terminal" evidence="2">
    <location>
        <begin position="18"/>
        <end position="169"/>
    </location>
</feature>
<sequence length="371" mass="41497">MKQLLTNLLVLSPVAERGGAERVMVDTLKYLNRNKFSAKLVFFEHGSLVEEMSRLGYDTEVIPADRLRDLGTYIRVVSKIRKLIRNDQIDIVISWMPKAHLYGGIAALLEKKKSVWWQHMIPKNHWMDKLASRIPAHGVLCPSKVTKHFQEKLTPNRRVLLNNLGVDLQQFGCSTNKTKSFREKMGIPEDSVVFAFVGRLQRWKRPDVVIKAFNQVAKGKNTYLLIIGGTLFGLEQDYEDELKELAATGENSKIIFMGHQKDVGAILEAADTVVHASLMEPFGMVIIESMAVGKTVIAVGQGGPVEIITNGNDGLLYDGSESQLVQLMDKVLNGRVSLAEIGIRARQTVEKKFTVAHMAENFENNLASLIN</sequence>
<feature type="domain" description="Glycosyl transferase family 1" evidence="1">
    <location>
        <begin position="180"/>
        <end position="347"/>
    </location>
</feature>
<evidence type="ECO:0000259" key="2">
    <source>
        <dbReference type="Pfam" id="PF13439"/>
    </source>
</evidence>
<evidence type="ECO:0000313" key="4">
    <source>
        <dbReference type="Proteomes" id="UP001527882"/>
    </source>
</evidence>
<evidence type="ECO:0000259" key="1">
    <source>
        <dbReference type="Pfam" id="PF00534"/>
    </source>
</evidence>
<organism evidence="3 4">
    <name type="scientific">Paenibacillus gyeongsangnamensis</name>
    <dbReference type="NCBI Taxonomy" id="3388067"/>
    <lineage>
        <taxon>Bacteria</taxon>
        <taxon>Bacillati</taxon>
        <taxon>Bacillota</taxon>
        <taxon>Bacilli</taxon>
        <taxon>Bacillales</taxon>
        <taxon>Paenibacillaceae</taxon>
        <taxon>Paenibacillus</taxon>
    </lineage>
</organism>